<sequence length="579" mass="64192">MNSNDKDELDNELIKSMKKLVEEETNVAKAFIDTQNELSDEDDELADETMGKTRVIPKVTDDMLTKVSDATINISDLNADKKLQSNKEQNNIDDTSRVKEYNKARESEPIKDYNMTKDSEKPKEHNTVRNSEKIKEYNKAEQQDKCSDAHMDNGNNEKDDSVQEKDKKPMDAKRKKMIIAVSCVVAALVVIIGIVVGVVLNNKNKNSFQFNYDKGMGSYQNKDYDNAIKYLAKASKLSEGKKNVDLKYTLYQCYAATDNTDMSIEVLKDILSFDENNEKAIKALASIYNTKKDGTSLNKLIKYYKDKQGYKYLTDYVVETPKPSVEAGSYDDVIKLQFTENSSSTIYYTTDKTEPDKKSKRYTGTAIEIQSGTTTIKAIAISDIGVCSDVVELEYTVDFKKPSAPTVGPASGTYEEGQTVTIDNIPVGSTAYYTLDGSTPTKNSEEYSEPFTIPTGNNVISVVIIDSHNQSSSVVKRNYVVNKAKTYVYNEALEILKGKLISKGVLKSDGTTAADGSTVTFVYQSRTTVDGVEMFVVRYDVTSKTGKTSTAGYYGVATKTGDCYTVTQNGGAYSAAAYN</sequence>
<dbReference type="Gene3D" id="1.25.40.10">
    <property type="entry name" value="Tetratricopeptide repeat domain"/>
    <property type="match status" value="1"/>
</dbReference>
<comment type="caution">
    <text evidence="4">The sequence shown here is derived from an EMBL/GenBank/DDBJ whole genome shotgun (WGS) entry which is preliminary data.</text>
</comment>
<evidence type="ECO:0000313" key="4">
    <source>
        <dbReference type="EMBL" id="MEQ2378461.1"/>
    </source>
</evidence>
<dbReference type="Pfam" id="PF14559">
    <property type="entry name" value="TPR_19"/>
    <property type="match status" value="1"/>
</dbReference>
<dbReference type="RefSeq" id="WP_349153124.1">
    <property type="nucleotide sequence ID" value="NZ_JBBMER010000001.1"/>
</dbReference>
<evidence type="ECO:0000256" key="1">
    <source>
        <dbReference type="SAM" id="MobiDB-lite"/>
    </source>
</evidence>
<feature type="compositionally biased region" description="Basic and acidic residues" evidence="1">
    <location>
        <begin position="94"/>
        <end position="169"/>
    </location>
</feature>
<proteinExistence type="predicted"/>
<evidence type="ECO:0000256" key="2">
    <source>
        <dbReference type="SAM" id="Phobius"/>
    </source>
</evidence>
<accession>A0ABV1BRS1</accession>
<feature type="domain" description="GH29D-like beta-sandwich" evidence="3">
    <location>
        <begin position="326"/>
        <end position="391"/>
    </location>
</feature>
<protein>
    <submittedName>
        <fullName evidence="4">Chitobiase/beta-hexosaminidase C-terminal domain-containing protein</fullName>
    </submittedName>
</protein>
<keyword evidence="2" id="KW-1133">Transmembrane helix</keyword>
<reference evidence="4 5" key="1">
    <citation type="submission" date="2024-03" db="EMBL/GenBank/DDBJ databases">
        <title>Human intestinal bacterial collection.</title>
        <authorList>
            <person name="Pauvert C."/>
            <person name="Hitch T.C.A."/>
            <person name="Clavel T."/>
        </authorList>
    </citation>
    <scope>NUCLEOTIDE SEQUENCE [LARGE SCALE GENOMIC DNA]</scope>
    <source>
        <strain evidence="4 5">CLA-AA-H255</strain>
    </source>
</reference>
<dbReference type="Proteomes" id="UP001442364">
    <property type="component" value="Unassembled WGS sequence"/>
</dbReference>
<organism evidence="4 5">
    <name type="scientific">[Lactobacillus] rogosae</name>
    <dbReference type="NCBI Taxonomy" id="706562"/>
    <lineage>
        <taxon>Bacteria</taxon>
        <taxon>Bacillati</taxon>
        <taxon>Bacillota</taxon>
        <taxon>Clostridia</taxon>
        <taxon>Lachnospirales</taxon>
        <taxon>Lachnospiraceae</taxon>
        <taxon>Lachnospira</taxon>
    </lineage>
</organism>
<keyword evidence="5" id="KW-1185">Reference proteome</keyword>
<evidence type="ECO:0000313" key="5">
    <source>
        <dbReference type="Proteomes" id="UP001442364"/>
    </source>
</evidence>
<dbReference type="SUPFAM" id="SSF48452">
    <property type="entry name" value="TPR-like"/>
    <property type="match status" value="1"/>
</dbReference>
<feature type="domain" description="GH29D-like beta-sandwich" evidence="3">
    <location>
        <begin position="409"/>
        <end position="475"/>
    </location>
</feature>
<dbReference type="InterPro" id="IPR011990">
    <property type="entry name" value="TPR-like_helical_dom_sf"/>
</dbReference>
<feature type="region of interest" description="Disordered" evidence="1">
    <location>
        <begin position="85"/>
        <end position="169"/>
    </location>
</feature>
<evidence type="ECO:0000259" key="3">
    <source>
        <dbReference type="Pfam" id="PF13290"/>
    </source>
</evidence>
<dbReference type="Pfam" id="PF13290">
    <property type="entry name" value="CHB_HEX_C_1"/>
    <property type="match status" value="2"/>
</dbReference>
<keyword evidence="2" id="KW-0472">Membrane</keyword>
<dbReference type="EMBL" id="JBBMER010000001">
    <property type="protein sequence ID" value="MEQ2378461.1"/>
    <property type="molecule type" value="Genomic_DNA"/>
</dbReference>
<name>A0ABV1BRS1_9FIRM</name>
<feature type="transmembrane region" description="Helical" evidence="2">
    <location>
        <begin position="177"/>
        <end position="200"/>
    </location>
</feature>
<dbReference type="InterPro" id="IPR059177">
    <property type="entry name" value="GH29D-like_dom"/>
</dbReference>
<gene>
    <name evidence="4" type="ORF">WMO14_00990</name>
</gene>
<keyword evidence="2" id="KW-0812">Transmembrane</keyword>